<keyword evidence="1" id="KW-0732">Signal</keyword>
<gene>
    <name evidence="2" type="ORF">ES676_04025</name>
</gene>
<keyword evidence="3" id="KW-1185">Reference proteome</keyword>
<feature type="signal peptide" evidence="1">
    <location>
        <begin position="1"/>
        <end position="23"/>
    </location>
</feature>
<accession>A0A8H2LEZ6</accession>
<feature type="chain" id="PRO_5034788205" evidence="1">
    <location>
        <begin position="24"/>
        <end position="125"/>
    </location>
</feature>
<proteinExistence type="predicted"/>
<protein>
    <submittedName>
        <fullName evidence="2">Uncharacterized protein</fullName>
    </submittedName>
</protein>
<name>A0A8H2LEZ6_9FLAO</name>
<dbReference type="RefSeq" id="WP_148368759.1">
    <property type="nucleotide sequence ID" value="NZ_VSKM01000003.1"/>
</dbReference>
<sequence>MKITFKILSLLFLLAFCLPTVNASATIVSLHNEEVSKTLKSASDKGAITTASFSVHTKEFDRIIVEQLTTNTPVIFIKHLDTGKAIAASSKHLFVIAYSKYIQFLKNLNLNFLTIDIIYPFHSFW</sequence>
<reference evidence="2 3" key="1">
    <citation type="submission" date="2019-08" db="EMBL/GenBank/DDBJ databases">
        <title>Genomes of Antarctic Bizionia species.</title>
        <authorList>
            <person name="Bowman J.P."/>
        </authorList>
    </citation>
    <scope>NUCLEOTIDE SEQUENCE [LARGE SCALE GENOMIC DNA]</scope>
    <source>
        <strain evidence="2 3">HFD</strain>
    </source>
</reference>
<evidence type="ECO:0000313" key="3">
    <source>
        <dbReference type="Proteomes" id="UP000323324"/>
    </source>
</evidence>
<comment type="caution">
    <text evidence="2">The sequence shown here is derived from an EMBL/GenBank/DDBJ whole genome shotgun (WGS) entry which is preliminary data.</text>
</comment>
<evidence type="ECO:0000313" key="2">
    <source>
        <dbReference type="EMBL" id="TYB77471.1"/>
    </source>
</evidence>
<evidence type="ECO:0000256" key="1">
    <source>
        <dbReference type="SAM" id="SignalP"/>
    </source>
</evidence>
<organism evidence="2 3">
    <name type="scientific">Bizionia saleffrena</name>
    <dbReference type="NCBI Taxonomy" id="291189"/>
    <lineage>
        <taxon>Bacteria</taxon>
        <taxon>Pseudomonadati</taxon>
        <taxon>Bacteroidota</taxon>
        <taxon>Flavobacteriia</taxon>
        <taxon>Flavobacteriales</taxon>
        <taxon>Flavobacteriaceae</taxon>
        <taxon>Bizionia</taxon>
    </lineage>
</organism>
<dbReference type="EMBL" id="VSKM01000003">
    <property type="protein sequence ID" value="TYB77471.1"/>
    <property type="molecule type" value="Genomic_DNA"/>
</dbReference>
<dbReference type="Proteomes" id="UP000323324">
    <property type="component" value="Unassembled WGS sequence"/>
</dbReference>
<dbReference type="AlphaFoldDB" id="A0A8H2LEZ6"/>